<evidence type="ECO:0008006" key="3">
    <source>
        <dbReference type="Google" id="ProtNLM"/>
    </source>
</evidence>
<dbReference type="Proteomes" id="UP000238034">
    <property type="component" value="Unassembled WGS sequence"/>
</dbReference>
<gene>
    <name evidence="1" type="ORF">B0I27_103114</name>
</gene>
<comment type="caution">
    <text evidence="1">The sequence shown here is derived from an EMBL/GenBank/DDBJ whole genome shotgun (WGS) entry which is preliminary data.</text>
</comment>
<dbReference type="EMBL" id="PVTH01000003">
    <property type="protein sequence ID" value="PRY53644.1"/>
    <property type="molecule type" value="Genomic_DNA"/>
</dbReference>
<name>A0A2T0U6V9_9SPHI</name>
<reference evidence="1 2" key="1">
    <citation type="submission" date="2018-03" db="EMBL/GenBank/DDBJ databases">
        <title>Genomic Encyclopedia of Type Strains, Phase III (KMG-III): the genomes of soil and plant-associated and newly described type strains.</title>
        <authorList>
            <person name="Whitman W."/>
        </authorList>
    </citation>
    <scope>NUCLEOTIDE SEQUENCE [LARGE SCALE GENOMIC DNA]</scope>
    <source>
        <strain evidence="1 2">CGMCC 1.9313</strain>
    </source>
</reference>
<dbReference type="PROSITE" id="PS51257">
    <property type="entry name" value="PROKAR_LIPOPROTEIN"/>
    <property type="match status" value="1"/>
</dbReference>
<keyword evidence="2" id="KW-1185">Reference proteome</keyword>
<organism evidence="1 2">
    <name type="scientific">Arcticibacter pallidicorallinus</name>
    <dbReference type="NCBI Taxonomy" id="1259464"/>
    <lineage>
        <taxon>Bacteria</taxon>
        <taxon>Pseudomonadati</taxon>
        <taxon>Bacteroidota</taxon>
        <taxon>Sphingobacteriia</taxon>
        <taxon>Sphingobacteriales</taxon>
        <taxon>Sphingobacteriaceae</taxon>
        <taxon>Arcticibacter</taxon>
    </lineage>
</organism>
<protein>
    <recommendedName>
        <fullName evidence="3">Lipoprotein</fullName>
    </recommendedName>
</protein>
<evidence type="ECO:0000313" key="1">
    <source>
        <dbReference type="EMBL" id="PRY53644.1"/>
    </source>
</evidence>
<accession>A0A2T0U6V9</accession>
<proteinExistence type="predicted"/>
<dbReference type="OrthoDB" id="752131at2"/>
<sequence length="266" mass="30851">MFKSPYFKVRYVTFFSCVAVMNIAISCNNGEVKDKHPQAKMGIASSVFRDDSSINGYADSIKLHLSEFEKRESLVFNKDEYSFFVTRYSSNGNPVLYVEHGEGEIGSVKKYYYVHRRQLLLLTEDVFNSYESPRYRSQREYYRNDVLFHAESRSADDAATFNTAKYEKVESKNVNIGETLEQLESAITNKGNFDLTFEGITEYPKARYIILSKRELKSYRAVIRVENEDEFIQELVTNADKYKGSTLSINWEIIDGEAIYKGAERR</sequence>
<dbReference type="AlphaFoldDB" id="A0A2T0U6V9"/>
<evidence type="ECO:0000313" key="2">
    <source>
        <dbReference type="Proteomes" id="UP000238034"/>
    </source>
</evidence>